<feature type="non-terminal residue" evidence="1">
    <location>
        <position position="1"/>
    </location>
</feature>
<dbReference type="Proteomes" id="UP000187406">
    <property type="component" value="Unassembled WGS sequence"/>
</dbReference>
<dbReference type="EMBL" id="BDDD01000010">
    <property type="protein sequence ID" value="GAV56899.1"/>
    <property type="molecule type" value="Genomic_DNA"/>
</dbReference>
<comment type="caution">
    <text evidence="1">The sequence shown here is derived from an EMBL/GenBank/DDBJ whole genome shotgun (WGS) entry which is preliminary data.</text>
</comment>
<gene>
    <name evidence="1" type="ORF">CFOL_v3_00438</name>
</gene>
<evidence type="ECO:0000313" key="1">
    <source>
        <dbReference type="EMBL" id="GAV56899.1"/>
    </source>
</evidence>
<evidence type="ECO:0000313" key="2">
    <source>
        <dbReference type="Proteomes" id="UP000187406"/>
    </source>
</evidence>
<accession>A0A1Q3AMB9</accession>
<keyword evidence="2" id="KW-1185">Reference proteome</keyword>
<name>A0A1Q3AMB9_CEPFO</name>
<reference evidence="2" key="1">
    <citation type="submission" date="2016-04" db="EMBL/GenBank/DDBJ databases">
        <title>Cephalotus genome sequencing.</title>
        <authorList>
            <person name="Fukushima K."/>
            <person name="Hasebe M."/>
            <person name="Fang X."/>
        </authorList>
    </citation>
    <scope>NUCLEOTIDE SEQUENCE [LARGE SCALE GENOMIC DNA]</scope>
    <source>
        <strain evidence="2">cv. St1</strain>
    </source>
</reference>
<sequence length="11" mass="1347">KCMIYIPKIHT</sequence>
<protein>
    <submittedName>
        <fullName evidence="1">Rve domain-containing protein/gag_pre-integrs domain-containing protein/UBN2_2 domain-containing protein</fullName>
    </submittedName>
</protein>
<organism evidence="1 2">
    <name type="scientific">Cephalotus follicularis</name>
    <name type="common">Albany pitcher plant</name>
    <dbReference type="NCBI Taxonomy" id="3775"/>
    <lineage>
        <taxon>Eukaryota</taxon>
        <taxon>Viridiplantae</taxon>
        <taxon>Streptophyta</taxon>
        <taxon>Embryophyta</taxon>
        <taxon>Tracheophyta</taxon>
        <taxon>Spermatophyta</taxon>
        <taxon>Magnoliopsida</taxon>
        <taxon>eudicotyledons</taxon>
        <taxon>Gunneridae</taxon>
        <taxon>Pentapetalae</taxon>
        <taxon>rosids</taxon>
        <taxon>fabids</taxon>
        <taxon>Oxalidales</taxon>
        <taxon>Cephalotaceae</taxon>
        <taxon>Cephalotus</taxon>
    </lineage>
</organism>
<dbReference type="OrthoDB" id="1645289at2759"/>
<proteinExistence type="predicted"/>